<sequence length="77" mass="8564">MLGRIYVVSMIFAAVAAATFSVDGISAQTTFCLLSVAWLYTLYRSYPSIRPGRVKLHRIRMIRNYALGFADICPTSA</sequence>
<evidence type="ECO:0000313" key="2">
    <source>
        <dbReference type="Proteomes" id="UP000526734"/>
    </source>
</evidence>
<evidence type="ECO:0000313" key="1">
    <source>
        <dbReference type="EMBL" id="MBB1155692.1"/>
    </source>
</evidence>
<reference evidence="1 2" key="1">
    <citation type="submission" date="2020-08" db="EMBL/GenBank/DDBJ databases">
        <title>Amycolatopsis sp. nov. DR6-1 isolated from Dendrobium heterocarpum.</title>
        <authorList>
            <person name="Tedsree N."/>
            <person name="Kuncharoen N."/>
            <person name="Likhitwitayawuid K."/>
            <person name="Tanasupawat S."/>
        </authorList>
    </citation>
    <scope>NUCLEOTIDE SEQUENCE [LARGE SCALE GENOMIC DNA]</scope>
    <source>
        <strain evidence="1 2">DR6-1</strain>
    </source>
</reference>
<dbReference type="Proteomes" id="UP000526734">
    <property type="component" value="Unassembled WGS sequence"/>
</dbReference>
<proteinExistence type="predicted"/>
<organism evidence="1 2">
    <name type="scientific">Amycolatopsis dendrobii</name>
    <dbReference type="NCBI Taxonomy" id="2760662"/>
    <lineage>
        <taxon>Bacteria</taxon>
        <taxon>Bacillati</taxon>
        <taxon>Actinomycetota</taxon>
        <taxon>Actinomycetes</taxon>
        <taxon>Pseudonocardiales</taxon>
        <taxon>Pseudonocardiaceae</taxon>
        <taxon>Amycolatopsis</taxon>
    </lineage>
</organism>
<gene>
    <name evidence="1" type="ORF">H4281_21310</name>
</gene>
<keyword evidence="2" id="KW-1185">Reference proteome</keyword>
<accession>A0A7W3VZP8</accession>
<dbReference type="InterPro" id="IPR018750">
    <property type="entry name" value="DUF2306_membrane"/>
</dbReference>
<name>A0A7W3VZP8_9PSEU</name>
<dbReference type="Pfam" id="PF10067">
    <property type="entry name" value="DUF2306"/>
    <property type="match status" value="1"/>
</dbReference>
<comment type="caution">
    <text evidence="1">The sequence shown here is derived from an EMBL/GenBank/DDBJ whole genome shotgun (WGS) entry which is preliminary data.</text>
</comment>
<dbReference type="AlphaFoldDB" id="A0A7W3VZP8"/>
<dbReference type="EMBL" id="JACGZW010000007">
    <property type="protein sequence ID" value="MBB1155692.1"/>
    <property type="molecule type" value="Genomic_DNA"/>
</dbReference>
<protein>
    <submittedName>
        <fullName evidence="1">DUF2306 domain-containing protein</fullName>
    </submittedName>
</protein>